<dbReference type="SUPFAM" id="SSF52833">
    <property type="entry name" value="Thioredoxin-like"/>
    <property type="match status" value="1"/>
</dbReference>
<dbReference type="Gene3D" id="3.40.30.10">
    <property type="entry name" value="Glutaredoxin"/>
    <property type="match status" value="1"/>
</dbReference>
<evidence type="ECO:0000256" key="7">
    <source>
        <dbReference type="ARBA" id="ARBA00023157"/>
    </source>
</evidence>
<keyword evidence="6" id="KW-0560">Oxidoreductase</keyword>
<dbReference type="Proteomes" id="UP000198855">
    <property type="component" value="Unassembled WGS sequence"/>
</dbReference>
<dbReference type="InterPro" id="IPR000866">
    <property type="entry name" value="AhpC/TSA"/>
</dbReference>
<evidence type="ECO:0000256" key="5">
    <source>
        <dbReference type="ARBA" id="ARBA00022862"/>
    </source>
</evidence>
<dbReference type="RefSeq" id="WP_091188134.1">
    <property type="nucleotide sequence ID" value="NZ_FOMT01000004.1"/>
</dbReference>
<evidence type="ECO:0000256" key="13">
    <source>
        <dbReference type="PIRSR" id="PIRSR000239-1"/>
    </source>
</evidence>
<evidence type="ECO:0000256" key="10">
    <source>
        <dbReference type="ARBA" id="ARBA00038489"/>
    </source>
</evidence>
<dbReference type="GO" id="GO:0005737">
    <property type="term" value="C:cytoplasm"/>
    <property type="evidence" value="ECO:0007669"/>
    <property type="project" value="TreeGrafter"/>
</dbReference>
<dbReference type="InterPro" id="IPR024706">
    <property type="entry name" value="Peroxiredoxin_AhpC-typ"/>
</dbReference>
<dbReference type="PROSITE" id="PS51352">
    <property type="entry name" value="THIOREDOXIN_2"/>
    <property type="match status" value="1"/>
</dbReference>
<dbReference type="STRING" id="1045775.SAMN05216378_3933"/>
<dbReference type="InterPro" id="IPR036249">
    <property type="entry name" value="Thioredoxin-like_sf"/>
</dbReference>
<sequence length="155" mass="17500">MSALEIGKKAPDFKLPASNGEIVKLSDYRGKKVVIYFYPKDNTPTCTQQACDFRDAYPAMADSNTVVLGISPDPVKSHEKFIGKQSLPFLLLSDEQHKVCEKYGVWQMKKLYGREYMGVVRSTFLIDEKGKLAREWRGVKIKGHVQQVADEAAKL</sequence>
<feature type="domain" description="Thioredoxin" evidence="14">
    <location>
        <begin position="4"/>
        <end position="154"/>
    </location>
</feature>
<gene>
    <name evidence="15" type="ORF">SAMN05216378_3933</name>
</gene>
<dbReference type="NCBIfam" id="NF006960">
    <property type="entry name" value="PRK09437.1"/>
    <property type="match status" value="1"/>
</dbReference>
<protein>
    <recommendedName>
        <fullName evidence="3">thioredoxin-dependent peroxiredoxin</fullName>
        <ecNumber evidence="3">1.11.1.24</ecNumber>
    </recommendedName>
    <alternativeName>
        <fullName evidence="11">Bacterioferritin comigratory protein</fullName>
    </alternativeName>
    <alternativeName>
        <fullName evidence="9">Thioredoxin peroxidase</fullName>
    </alternativeName>
</protein>
<evidence type="ECO:0000256" key="11">
    <source>
        <dbReference type="ARBA" id="ARBA00041373"/>
    </source>
</evidence>
<name>A0A1I2D2S1_9BACL</name>
<dbReference type="Pfam" id="PF00578">
    <property type="entry name" value="AhpC-TSA"/>
    <property type="match status" value="1"/>
</dbReference>
<reference evidence="16" key="1">
    <citation type="submission" date="2016-10" db="EMBL/GenBank/DDBJ databases">
        <authorList>
            <person name="Varghese N."/>
            <person name="Submissions S."/>
        </authorList>
    </citation>
    <scope>NUCLEOTIDE SEQUENCE [LARGE SCALE GENOMIC DNA]</scope>
    <source>
        <strain evidence="16">CGMCC 1.10784</strain>
    </source>
</reference>
<dbReference type="PANTHER" id="PTHR42801:SF4">
    <property type="entry name" value="AHPC_TSA FAMILY PROTEIN"/>
    <property type="match status" value="1"/>
</dbReference>
<dbReference type="OrthoDB" id="9812811at2"/>
<dbReference type="CDD" id="cd03017">
    <property type="entry name" value="PRX_BCP"/>
    <property type="match status" value="1"/>
</dbReference>
<comment type="subunit">
    <text evidence="2">Monomer.</text>
</comment>
<comment type="similarity">
    <text evidence="10">Belongs to the peroxiredoxin family. BCP/PrxQ subfamily.</text>
</comment>
<dbReference type="InterPro" id="IPR050924">
    <property type="entry name" value="Peroxiredoxin_BCP/PrxQ"/>
</dbReference>
<evidence type="ECO:0000256" key="4">
    <source>
        <dbReference type="ARBA" id="ARBA00022559"/>
    </source>
</evidence>
<dbReference type="GO" id="GO:0034599">
    <property type="term" value="P:cellular response to oxidative stress"/>
    <property type="evidence" value="ECO:0007669"/>
    <property type="project" value="TreeGrafter"/>
</dbReference>
<comment type="catalytic activity">
    <reaction evidence="12">
        <text>a hydroperoxide + [thioredoxin]-dithiol = an alcohol + [thioredoxin]-disulfide + H2O</text>
        <dbReference type="Rhea" id="RHEA:62620"/>
        <dbReference type="Rhea" id="RHEA-COMP:10698"/>
        <dbReference type="Rhea" id="RHEA-COMP:10700"/>
        <dbReference type="ChEBI" id="CHEBI:15377"/>
        <dbReference type="ChEBI" id="CHEBI:29950"/>
        <dbReference type="ChEBI" id="CHEBI:30879"/>
        <dbReference type="ChEBI" id="CHEBI:35924"/>
        <dbReference type="ChEBI" id="CHEBI:50058"/>
        <dbReference type="EC" id="1.11.1.24"/>
    </reaction>
</comment>
<dbReference type="PIRSF" id="PIRSF000239">
    <property type="entry name" value="AHPC"/>
    <property type="match status" value="1"/>
</dbReference>
<evidence type="ECO:0000256" key="1">
    <source>
        <dbReference type="ARBA" id="ARBA00003330"/>
    </source>
</evidence>
<keyword evidence="4" id="KW-0575">Peroxidase</keyword>
<dbReference type="InterPro" id="IPR013766">
    <property type="entry name" value="Thioredoxin_domain"/>
</dbReference>
<dbReference type="PANTHER" id="PTHR42801">
    <property type="entry name" value="THIOREDOXIN-DEPENDENT PEROXIDE REDUCTASE"/>
    <property type="match status" value="1"/>
</dbReference>
<feature type="active site" description="Cysteine sulfenic acid (-SOH) intermediate; for peroxidase activity" evidence="13">
    <location>
        <position position="46"/>
    </location>
</feature>
<evidence type="ECO:0000313" key="16">
    <source>
        <dbReference type="Proteomes" id="UP000198855"/>
    </source>
</evidence>
<dbReference type="EC" id="1.11.1.24" evidence="3"/>
<evidence type="ECO:0000313" key="15">
    <source>
        <dbReference type="EMBL" id="SFE74818.1"/>
    </source>
</evidence>
<evidence type="ECO:0000256" key="12">
    <source>
        <dbReference type="ARBA" id="ARBA00049091"/>
    </source>
</evidence>
<dbReference type="AlphaFoldDB" id="A0A1I2D2S1"/>
<dbReference type="FunFam" id="3.40.30.10:FF:000007">
    <property type="entry name" value="Thioredoxin-dependent thiol peroxidase"/>
    <property type="match status" value="1"/>
</dbReference>
<evidence type="ECO:0000259" key="14">
    <source>
        <dbReference type="PROSITE" id="PS51352"/>
    </source>
</evidence>
<evidence type="ECO:0000256" key="2">
    <source>
        <dbReference type="ARBA" id="ARBA00011245"/>
    </source>
</evidence>
<dbReference type="GO" id="GO:0045454">
    <property type="term" value="P:cell redox homeostasis"/>
    <property type="evidence" value="ECO:0007669"/>
    <property type="project" value="TreeGrafter"/>
</dbReference>
<evidence type="ECO:0000256" key="9">
    <source>
        <dbReference type="ARBA" id="ARBA00032824"/>
    </source>
</evidence>
<evidence type="ECO:0000256" key="8">
    <source>
        <dbReference type="ARBA" id="ARBA00023284"/>
    </source>
</evidence>
<keyword evidence="8" id="KW-0676">Redox-active center</keyword>
<proteinExistence type="inferred from homology"/>
<evidence type="ECO:0000256" key="3">
    <source>
        <dbReference type="ARBA" id="ARBA00013017"/>
    </source>
</evidence>
<comment type="function">
    <text evidence="1">Thiol-specific peroxidase that catalyzes the reduction of hydrogen peroxide and organic hydroperoxides to water and alcohols, respectively. Plays a role in cell protection against oxidative stress by detoxifying peroxides and as sensor of hydrogen peroxide-mediated signaling events.</text>
</comment>
<dbReference type="EMBL" id="FOMT01000004">
    <property type="protein sequence ID" value="SFE74818.1"/>
    <property type="molecule type" value="Genomic_DNA"/>
</dbReference>
<evidence type="ECO:0000256" key="6">
    <source>
        <dbReference type="ARBA" id="ARBA00023002"/>
    </source>
</evidence>
<dbReference type="GO" id="GO:0008379">
    <property type="term" value="F:thioredoxin peroxidase activity"/>
    <property type="evidence" value="ECO:0007669"/>
    <property type="project" value="TreeGrafter"/>
</dbReference>
<organism evidence="15 16">
    <name type="scientific">Paenibacillus catalpae</name>
    <dbReference type="NCBI Taxonomy" id="1045775"/>
    <lineage>
        <taxon>Bacteria</taxon>
        <taxon>Bacillati</taxon>
        <taxon>Bacillota</taxon>
        <taxon>Bacilli</taxon>
        <taxon>Bacillales</taxon>
        <taxon>Paenibacillaceae</taxon>
        <taxon>Paenibacillus</taxon>
    </lineage>
</organism>
<keyword evidence="5" id="KW-0049">Antioxidant</keyword>
<keyword evidence="7" id="KW-1015">Disulfide bond</keyword>
<accession>A0A1I2D2S1</accession>
<keyword evidence="16" id="KW-1185">Reference proteome</keyword>